<evidence type="ECO:0000313" key="8">
    <source>
        <dbReference type="Proteomes" id="UP000648239"/>
    </source>
</evidence>
<name>A0A8J7CDD3_9BACT</name>
<gene>
    <name evidence="7" type="ORF">IFK94_00520</name>
</gene>
<evidence type="ECO:0000256" key="5">
    <source>
        <dbReference type="ARBA" id="ARBA00022840"/>
    </source>
</evidence>
<dbReference type="PANTHER" id="PTHR42711:SF5">
    <property type="entry name" value="ABC TRANSPORTER ATP-BINDING PROTEIN NATA"/>
    <property type="match status" value="1"/>
</dbReference>
<dbReference type="SUPFAM" id="SSF52540">
    <property type="entry name" value="P-loop containing nucleoside triphosphate hydrolases"/>
    <property type="match status" value="1"/>
</dbReference>
<accession>A0A8J7CDD3</accession>
<evidence type="ECO:0000313" key="7">
    <source>
        <dbReference type="EMBL" id="MBD3866584.1"/>
    </source>
</evidence>
<dbReference type="Proteomes" id="UP000648239">
    <property type="component" value="Unassembled WGS sequence"/>
</dbReference>
<keyword evidence="3" id="KW-0536">Nodulation</keyword>
<keyword evidence="4" id="KW-0547">Nucleotide-binding</keyword>
<keyword evidence="5 7" id="KW-0067">ATP-binding</keyword>
<dbReference type="InterPro" id="IPR027417">
    <property type="entry name" value="P-loop_NTPase"/>
</dbReference>
<dbReference type="AlphaFoldDB" id="A0A8J7CDD3"/>
<sequence>MMNDHPSNPDPVRPAIQVESLSRRFGSRAAVNAVTVDIASGISTALFGPNGAGKTTLLRLLSSALRPTSGQIRIAGKSYQDNPREIRRMIGVISHNSYLYDDLPCLANLEFFGKLYGLPNPRQRAEELLDEMELSERAQDPAGTLSRGMTQRLSIARSLVHDPEVVFLDEPFSGLDPHAASVLRTTIGRLRERRRTVVMVTHNIPLGLKLSDRWLLMNRGRLVDQGGSAGQDPERFQEIHFRKEVAS</sequence>
<keyword evidence="2" id="KW-0813">Transport</keyword>
<dbReference type="Pfam" id="PF00005">
    <property type="entry name" value="ABC_tran"/>
    <property type="match status" value="1"/>
</dbReference>
<proteinExistence type="inferred from homology"/>
<dbReference type="EMBL" id="JACXWD010000001">
    <property type="protein sequence ID" value="MBD3866584.1"/>
    <property type="molecule type" value="Genomic_DNA"/>
</dbReference>
<evidence type="ECO:0000259" key="6">
    <source>
        <dbReference type="PROSITE" id="PS50893"/>
    </source>
</evidence>
<organism evidence="7 8">
    <name type="scientific">Candidatus Polarisedimenticola svalbardensis</name>
    <dbReference type="NCBI Taxonomy" id="2886004"/>
    <lineage>
        <taxon>Bacteria</taxon>
        <taxon>Pseudomonadati</taxon>
        <taxon>Acidobacteriota</taxon>
        <taxon>Candidatus Polarisedimenticolia</taxon>
        <taxon>Candidatus Polarisedimenticolales</taxon>
        <taxon>Candidatus Polarisedimenticolaceae</taxon>
        <taxon>Candidatus Polarisedimenticola</taxon>
    </lineage>
</organism>
<dbReference type="GO" id="GO:0005524">
    <property type="term" value="F:ATP binding"/>
    <property type="evidence" value="ECO:0007669"/>
    <property type="project" value="UniProtKB-KW"/>
</dbReference>
<evidence type="ECO:0000256" key="3">
    <source>
        <dbReference type="ARBA" id="ARBA00022458"/>
    </source>
</evidence>
<comment type="caution">
    <text evidence="7">The sequence shown here is derived from an EMBL/GenBank/DDBJ whole genome shotgun (WGS) entry which is preliminary data.</text>
</comment>
<comment type="similarity">
    <text evidence="1">Belongs to the ABC transporter superfamily.</text>
</comment>
<dbReference type="PANTHER" id="PTHR42711">
    <property type="entry name" value="ABC TRANSPORTER ATP-BINDING PROTEIN"/>
    <property type="match status" value="1"/>
</dbReference>
<reference evidence="7 8" key="1">
    <citation type="submission" date="2020-08" db="EMBL/GenBank/DDBJ databases">
        <title>Acidobacteriota in marine sediments use diverse sulfur dissimilation pathways.</title>
        <authorList>
            <person name="Wasmund K."/>
        </authorList>
    </citation>
    <scope>NUCLEOTIDE SEQUENCE [LARGE SCALE GENOMIC DNA]</scope>
    <source>
        <strain evidence="7">MAG AM4</strain>
    </source>
</reference>
<dbReference type="PROSITE" id="PS50893">
    <property type="entry name" value="ABC_TRANSPORTER_2"/>
    <property type="match status" value="1"/>
</dbReference>
<dbReference type="Gene3D" id="3.40.50.300">
    <property type="entry name" value="P-loop containing nucleotide triphosphate hydrolases"/>
    <property type="match status" value="1"/>
</dbReference>
<dbReference type="InterPro" id="IPR050763">
    <property type="entry name" value="ABC_transporter_ATP-binding"/>
</dbReference>
<dbReference type="GO" id="GO:0016887">
    <property type="term" value="F:ATP hydrolysis activity"/>
    <property type="evidence" value="ECO:0007669"/>
    <property type="project" value="InterPro"/>
</dbReference>
<feature type="domain" description="ABC transporter" evidence="6">
    <location>
        <begin position="16"/>
        <end position="244"/>
    </location>
</feature>
<protein>
    <submittedName>
        <fullName evidence="7">ABC transporter ATP-binding protein</fullName>
    </submittedName>
</protein>
<dbReference type="InterPro" id="IPR003593">
    <property type="entry name" value="AAA+_ATPase"/>
</dbReference>
<evidence type="ECO:0000256" key="2">
    <source>
        <dbReference type="ARBA" id="ARBA00022448"/>
    </source>
</evidence>
<dbReference type="InterPro" id="IPR003439">
    <property type="entry name" value="ABC_transporter-like_ATP-bd"/>
</dbReference>
<dbReference type="SMART" id="SM00382">
    <property type="entry name" value="AAA"/>
    <property type="match status" value="1"/>
</dbReference>
<evidence type="ECO:0000256" key="4">
    <source>
        <dbReference type="ARBA" id="ARBA00022741"/>
    </source>
</evidence>
<evidence type="ECO:0000256" key="1">
    <source>
        <dbReference type="ARBA" id="ARBA00005417"/>
    </source>
</evidence>